<evidence type="ECO:0000259" key="5">
    <source>
        <dbReference type="Pfam" id="PF04542"/>
    </source>
</evidence>
<dbReference type="GO" id="GO:0016987">
    <property type="term" value="F:sigma factor activity"/>
    <property type="evidence" value="ECO:0007669"/>
    <property type="project" value="UniProtKB-KW"/>
</dbReference>
<dbReference type="KEGG" id="pnd:Pla175_44300"/>
<keyword evidence="8" id="KW-1185">Reference proteome</keyword>
<comment type="similarity">
    <text evidence="1">Belongs to the sigma-70 factor family. ECF subfamily.</text>
</comment>
<dbReference type="InterPro" id="IPR014284">
    <property type="entry name" value="RNA_pol_sigma-70_dom"/>
</dbReference>
<dbReference type="GO" id="GO:0003677">
    <property type="term" value="F:DNA binding"/>
    <property type="evidence" value="ECO:0007669"/>
    <property type="project" value="InterPro"/>
</dbReference>
<dbReference type="Gene3D" id="1.10.1740.10">
    <property type="match status" value="1"/>
</dbReference>
<gene>
    <name evidence="7" type="primary">sigW_6</name>
    <name evidence="7" type="ORF">Pla175_44300</name>
</gene>
<dbReference type="Proteomes" id="UP000317429">
    <property type="component" value="Chromosome"/>
</dbReference>
<dbReference type="InterPro" id="IPR039425">
    <property type="entry name" value="RNA_pol_sigma-70-like"/>
</dbReference>
<dbReference type="PANTHER" id="PTHR43133">
    <property type="entry name" value="RNA POLYMERASE ECF-TYPE SIGMA FACTO"/>
    <property type="match status" value="1"/>
</dbReference>
<dbReference type="Pfam" id="PF08281">
    <property type="entry name" value="Sigma70_r4_2"/>
    <property type="match status" value="1"/>
</dbReference>
<sequence length="204" mass="22541">MTLRIDTRPLDAPSQQLQPLDLTTATVPELVRAAQQGDRLAFGELAERYEGMVRSVALRRLGDWAEAQELCQEVMIKAMRRIDQLNEPAAFGGWLRSITVRMAINRQVRRRPDLATEPDALSAICAEASTPLDAVLAGERASQVHDGLDRLGEMDRSTLVAFYLRGESLAEISQECGAPIGTIKRRLHVARKRLADELGALQAV</sequence>
<evidence type="ECO:0000256" key="1">
    <source>
        <dbReference type="ARBA" id="ARBA00010641"/>
    </source>
</evidence>
<evidence type="ECO:0000259" key="6">
    <source>
        <dbReference type="Pfam" id="PF08281"/>
    </source>
</evidence>
<dbReference type="PANTHER" id="PTHR43133:SF51">
    <property type="entry name" value="RNA POLYMERASE SIGMA FACTOR"/>
    <property type="match status" value="1"/>
</dbReference>
<dbReference type="AlphaFoldDB" id="A0A518DHR8"/>
<dbReference type="SUPFAM" id="SSF88946">
    <property type="entry name" value="Sigma2 domain of RNA polymerase sigma factors"/>
    <property type="match status" value="1"/>
</dbReference>
<dbReference type="RefSeq" id="WP_145290634.1">
    <property type="nucleotide sequence ID" value="NZ_CP036291.1"/>
</dbReference>
<dbReference type="SUPFAM" id="SSF88659">
    <property type="entry name" value="Sigma3 and sigma4 domains of RNA polymerase sigma factors"/>
    <property type="match status" value="1"/>
</dbReference>
<feature type="domain" description="RNA polymerase sigma-70 region 2" evidence="5">
    <location>
        <begin position="45"/>
        <end position="110"/>
    </location>
</feature>
<reference evidence="7 8" key="1">
    <citation type="submission" date="2019-02" db="EMBL/GenBank/DDBJ databases">
        <title>Deep-cultivation of Planctomycetes and their phenomic and genomic characterization uncovers novel biology.</title>
        <authorList>
            <person name="Wiegand S."/>
            <person name="Jogler M."/>
            <person name="Boedeker C."/>
            <person name="Pinto D."/>
            <person name="Vollmers J."/>
            <person name="Rivas-Marin E."/>
            <person name="Kohn T."/>
            <person name="Peeters S.H."/>
            <person name="Heuer A."/>
            <person name="Rast P."/>
            <person name="Oberbeckmann S."/>
            <person name="Bunk B."/>
            <person name="Jeske O."/>
            <person name="Meyerdierks A."/>
            <person name="Storesund J.E."/>
            <person name="Kallscheuer N."/>
            <person name="Luecker S."/>
            <person name="Lage O.M."/>
            <person name="Pohl T."/>
            <person name="Merkel B.J."/>
            <person name="Hornburger P."/>
            <person name="Mueller R.-W."/>
            <person name="Bruemmer F."/>
            <person name="Labrenz M."/>
            <person name="Spormann A.M."/>
            <person name="Op den Camp H."/>
            <person name="Overmann J."/>
            <person name="Amann R."/>
            <person name="Jetten M.S.M."/>
            <person name="Mascher T."/>
            <person name="Medema M.H."/>
            <person name="Devos D.P."/>
            <person name="Kaster A.-K."/>
            <person name="Ovreas L."/>
            <person name="Rohde M."/>
            <person name="Galperin M.Y."/>
            <person name="Jogler C."/>
        </authorList>
    </citation>
    <scope>NUCLEOTIDE SEQUENCE [LARGE SCALE GENOMIC DNA]</scope>
    <source>
        <strain evidence="7 8">Pla175</strain>
    </source>
</reference>
<dbReference type="GO" id="GO:0006352">
    <property type="term" value="P:DNA-templated transcription initiation"/>
    <property type="evidence" value="ECO:0007669"/>
    <property type="project" value="InterPro"/>
</dbReference>
<evidence type="ECO:0000313" key="8">
    <source>
        <dbReference type="Proteomes" id="UP000317429"/>
    </source>
</evidence>
<dbReference type="InterPro" id="IPR007627">
    <property type="entry name" value="RNA_pol_sigma70_r2"/>
</dbReference>
<dbReference type="EMBL" id="CP036291">
    <property type="protein sequence ID" value="QDU91014.1"/>
    <property type="molecule type" value="Genomic_DNA"/>
</dbReference>
<dbReference type="OrthoDB" id="9795666at2"/>
<evidence type="ECO:0000313" key="7">
    <source>
        <dbReference type="EMBL" id="QDU91014.1"/>
    </source>
</evidence>
<accession>A0A518DHR8</accession>
<evidence type="ECO:0000256" key="2">
    <source>
        <dbReference type="ARBA" id="ARBA00023015"/>
    </source>
</evidence>
<dbReference type="Gene3D" id="1.10.10.10">
    <property type="entry name" value="Winged helix-like DNA-binding domain superfamily/Winged helix DNA-binding domain"/>
    <property type="match status" value="1"/>
</dbReference>
<dbReference type="NCBIfam" id="TIGR02937">
    <property type="entry name" value="sigma70-ECF"/>
    <property type="match status" value="1"/>
</dbReference>
<keyword evidence="3" id="KW-0731">Sigma factor</keyword>
<proteinExistence type="inferred from homology"/>
<feature type="domain" description="RNA polymerase sigma factor 70 region 4 type 2" evidence="6">
    <location>
        <begin position="144"/>
        <end position="194"/>
    </location>
</feature>
<evidence type="ECO:0000256" key="3">
    <source>
        <dbReference type="ARBA" id="ARBA00023082"/>
    </source>
</evidence>
<evidence type="ECO:0000256" key="4">
    <source>
        <dbReference type="ARBA" id="ARBA00023163"/>
    </source>
</evidence>
<dbReference type="InterPro" id="IPR013324">
    <property type="entry name" value="RNA_pol_sigma_r3/r4-like"/>
</dbReference>
<keyword evidence="2" id="KW-0805">Transcription regulation</keyword>
<dbReference type="Pfam" id="PF04542">
    <property type="entry name" value="Sigma70_r2"/>
    <property type="match status" value="1"/>
</dbReference>
<keyword evidence="4" id="KW-0804">Transcription</keyword>
<dbReference type="InterPro" id="IPR036388">
    <property type="entry name" value="WH-like_DNA-bd_sf"/>
</dbReference>
<dbReference type="InterPro" id="IPR013249">
    <property type="entry name" value="RNA_pol_sigma70_r4_t2"/>
</dbReference>
<protein>
    <submittedName>
        <fullName evidence="7">ECF RNA polymerase sigma factor SigW</fullName>
    </submittedName>
</protein>
<name>A0A518DHR8_9BACT</name>
<dbReference type="InterPro" id="IPR013325">
    <property type="entry name" value="RNA_pol_sigma_r2"/>
</dbReference>
<organism evidence="7 8">
    <name type="scientific">Pirellulimonas nuda</name>
    <dbReference type="NCBI Taxonomy" id="2528009"/>
    <lineage>
        <taxon>Bacteria</taxon>
        <taxon>Pseudomonadati</taxon>
        <taxon>Planctomycetota</taxon>
        <taxon>Planctomycetia</taxon>
        <taxon>Pirellulales</taxon>
        <taxon>Lacipirellulaceae</taxon>
        <taxon>Pirellulimonas</taxon>
    </lineage>
</organism>